<organism evidence="3 4">
    <name type="scientific">Niabella yanshanensis</name>
    <dbReference type="NCBI Taxonomy" id="577386"/>
    <lineage>
        <taxon>Bacteria</taxon>
        <taxon>Pseudomonadati</taxon>
        <taxon>Bacteroidota</taxon>
        <taxon>Chitinophagia</taxon>
        <taxon>Chitinophagales</taxon>
        <taxon>Chitinophagaceae</taxon>
        <taxon>Niabella</taxon>
    </lineage>
</organism>
<reference evidence="3 4" key="1">
    <citation type="submission" date="2023-12" db="EMBL/GenBank/DDBJ databases">
        <title>Genome sequencing and assembly of bacterial species from a model synthetic community.</title>
        <authorList>
            <person name="Hogle S.L."/>
        </authorList>
    </citation>
    <scope>NUCLEOTIDE SEQUENCE [LARGE SCALE GENOMIC DNA]</scope>
    <source>
        <strain evidence="3 4">HAMBI_3031</strain>
    </source>
</reference>
<accession>A0ABZ0WCP5</accession>
<gene>
    <name evidence="3" type="ORF">U0035_08345</name>
</gene>
<feature type="domain" description="DUF1835" evidence="1">
    <location>
        <begin position="2"/>
        <end position="124"/>
    </location>
</feature>
<feature type="domain" description="DUF3658" evidence="2">
    <location>
        <begin position="157"/>
        <end position="255"/>
    </location>
</feature>
<dbReference type="EMBL" id="CP139960">
    <property type="protein sequence ID" value="WQD40151.1"/>
    <property type="molecule type" value="Genomic_DNA"/>
</dbReference>
<keyword evidence="4" id="KW-1185">Reference proteome</keyword>
<evidence type="ECO:0000313" key="4">
    <source>
        <dbReference type="Proteomes" id="UP001325680"/>
    </source>
</evidence>
<dbReference type="InterPro" id="IPR022123">
    <property type="entry name" value="DUF3658"/>
</dbReference>
<proteinExistence type="predicted"/>
<dbReference type="InterPro" id="IPR014973">
    <property type="entry name" value="DUF1835"/>
</dbReference>
<dbReference type="RefSeq" id="WP_114789536.1">
    <property type="nucleotide sequence ID" value="NZ_CP139960.1"/>
</dbReference>
<evidence type="ECO:0000259" key="2">
    <source>
        <dbReference type="Pfam" id="PF12395"/>
    </source>
</evidence>
<evidence type="ECO:0000313" key="3">
    <source>
        <dbReference type="EMBL" id="WQD40151.1"/>
    </source>
</evidence>
<evidence type="ECO:0000259" key="1">
    <source>
        <dbReference type="Pfam" id="PF08874"/>
    </source>
</evidence>
<dbReference type="Proteomes" id="UP001325680">
    <property type="component" value="Chromosome"/>
</dbReference>
<protein>
    <submittedName>
        <fullName evidence="3">DUF1835 domain-containing protein</fullName>
    </submittedName>
</protein>
<name>A0ABZ0WCP5_9BACT</name>
<sequence>MIHIVFNEVEMELMRKVQELDESLAGDVIQIKDDYAVGPVDQIYETEGYQQRRDWWKQLLENSPYKEQSDLVDDKLTVHNLIKALQENEEERAWIWMGQNQHDVCGYYWLMPQLREFQGRVMVLYMNNLPFINEKGQIFYPSWLSEIQPSEFLKAKKLARPITLSEYEVDPDEWNKLTQENALVRILEGGKKIVSREDGFYDAEILKNITGEWQKVSRVLQNTLNRMKIKTGDVFLMWRIRMLIEAGRIVTEGDINKDWKSFDVKLPGPGRQMELLPELNENGQ</sequence>
<dbReference type="Pfam" id="PF08874">
    <property type="entry name" value="DUF1835"/>
    <property type="match status" value="1"/>
</dbReference>
<dbReference type="Pfam" id="PF12395">
    <property type="entry name" value="DUF3658"/>
    <property type="match status" value="1"/>
</dbReference>